<dbReference type="EMBL" id="QZKI01000111">
    <property type="protein sequence ID" value="RJP66764.1"/>
    <property type="molecule type" value="Genomic_DNA"/>
</dbReference>
<keyword evidence="3" id="KW-0804">Transcription</keyword>
<organism evidence="6 7">
    <name type="scientific">Candidatus Abyssobacteria bacterium SURF_17</name>
    <dbReference type="NCBI Taxonomy" id="2093361"/>
    <lineage>
        <taxon>Bacteria</taxon>
        <taxon>Pseudomonadati</taxon>
        <taxon>Candidatus Hydrogenedentota</taxon>
        <taxon>Candidatus Abyssobacteria</taxon>
    </lineage>
</organism>
<name>A0A419ESX8_9BACT</name>
<keyword evidence="1" id="KW-0805">Transcription regulation</keyword>
<sequence>MAKEALNRIDSRKRERIFRNAAAEFARHGYHKANINSIAQRAGIAKGSIYLYFTDKLDLYCSTFREAARLQNGIFEEIEDMDLDPIAKIEKVLEKSLELFPRYRNMYKMYFDLTTSGNDEFLADMAQVLEKSSAEFFARILMKGIAAGALRKDLAIKHAAYVIDCVYSTFLATLASRYQKERFRVFTNKDIAKSANIVEDHFHEILKILQIGIIAERRGKRTGRRRSPSPKR</sequence>
<proteinExistence type="predicted"/>
<comment type="caution">
    <text evidence="6">The sequence shown here is derived from an EMBL/GenBank/DDBJ whole genome shotgun (WGS) entry which is preliminary data.</text>
</comment>
<evidence type="ECO:0000313" key="7">
    <source>
        <dbReference type="Proteomes" id="UP000285961"/>
    </source>
</evidence>
<dbReference type="SUPFAM" id="SSF48498">
    <property type="entry name" value="Tetracyclin repressor-like, C-terminal domain"/>
    <property type="match status" value="1"/>
</dbReference>
<evidence type="ECO:0000256" key="3">
    <source>
        <dbReference type="ARBA" id="ARBA00023163"/>
    </source>
</evidence>
<dbReference type="InterPro" id="IPR009057">
    <property type="entry name" value="Homeodomain-like_sf"/>
</dbReference>
<dbReference type="Gene3D" id="1.10.357.10">
    <property type="entry name" value="Tetracycline Repressor, domain 2"/>
    <property type="match status" value="1"/>
</dbReference>
<dbReference type="InterPro" id="IPR036271">
    <property type="entry name" value="Tet_transcr_reg_TetR-rel_C_sf"/>
</dbReference>
<dbReference type="Pfam" id="PF00440">
    <property type="entry name" value="TetR_N"/>
    <property type="match status" value="1"/>
</dbReference>
<dbReference type="GO" id="GO:0003700">
    <property type="term" value="F:DNA-binding transcription factor activity"/>
    <property type="evidence" value="ECO:0007669"/>
    <property type="project" value="TreeGrafter"/>
</dbReference>
<feature type="DNA-binding region" description="H-T-H motif" evidence="4">
    <location>
        <begin position="34"/>
        <end position="53"/>
    </location>
</feature>
<dbReference type="PANTHER" id="PTHR30055:SF234">
    <property type="entry name" value="HTH-TYPE TRANSCRIPTIONAL REGULATOR BETI"/>
    <property type="match status" value="1"/>
</dbReference>
<dbReference type="InterPro" id="IPR001647">
    <property type="entry name" value="HTH_TetR"/>
</dbReference>
<dbReference type="AlphaFoldDB" id="A0A419ESX8"/>
<dbReference type="PRINTS" id="PR00455">
    <property type="entry name" value="HTHTETR"/>
</dbReference>
<evidence type="ECO:0000259" key="5">
    <source>
        <dbReference type="PROSITE" id="PS50977"/>
    </source>
</evidence>
<feature type="domain" description="HTH tetR-type" evidence="5">
    <location>
        <begin position="11"/>
        <end position="71"/>
    </location>
</feature>
<accession>A0A419ESX8</accession>
<keyword evidence="2 4" id="KW-0238">DNA-binding</keyword>
<dbReference type="SUPFAM" id="SSF46689">
    <property type="entry name" value="Homeodomain-like"/>
    <property type="match status" value="1"/>
</dbReference>
<dbReference type="Proteomes" id="UP000285961">
    <property type="component" value="Unassembled WGS sequence"/>
</dbReference>
<evidence type="ECO:0000256" key="4">
    <source>
        <dbReference type="PROSITE-ProRule" id="PRU00335"/>
    </source>
</evidence>
<gene>
    <name evidence="6" type="ORF">C4532_15550</name>
</gene>
<protein>
    <submittedName>
        <fullName evidence="6">TetR/AcrR family transcriptional regulator</fullName>
    </submittedName>
</protein>
<dbReference type="GO" id="GO:0000976">
    <property type="term" value="F:transcription cis-regulatory region binding"/>
    <property type="evidence" value="ECO:0007669"/>
    <property type="project" value="TreeGrafter"/>
</dbReference>
<dbReference type="InterPro" id="IPR050109">
    <property type="entry name" value="HTH-type_TetR-like_transc_reg"/>
</dbReference>
<dbReference type="PANTHER" id="PTHR30055">
    <property type="entry name" value="HTH-TYPE TRANSCRIPTIONAL REGULATOR RUTR"/>
    <property type="match status" value="1"/>
</dbReference>
<evidence type="ECO:0000256" key="2">
    <source>
        <dbReference type="ARBA" id="ARBA00023125"/>
    </source>
</evidence>
<reference evidence="6 7" key="1">
    <citation type="journal article" date="2017" name="ISME J.">
        <title>Energy and carbon metabolisms in a deep terrestrial subsurface fluid microbial community.</title>
        <authorList>
            <person name="Momper L."/>
            <person name="Jungbluth S.P."/>
            <person name="Lee M.D."/>
            <person name="Amend J.P."/>
        </authorList>
    </citation>
    <scope>NUCLEOTIDE SEQUENCE [LARGE SCALE GENOMIC DNA]</scope>
    <source>
        <strain evidence="6">SURF_17</strain>
    </source>
</reference>
<evidence type="ECO:0000256" key="1">
    <source>
        <dbReference type="ARBA" id="ARBA00023015"/>
    </source>
</evidence>
<dbReference type="PROSITE" id="PS50977">
    <property type="entry name" value="HTH_TETR_2"/>
    <property type="match status" value="1"/>
</dbReference>
<evidence type="ECO:0000313" key="6">
    <source>
        <dbReference type="EMBL" id="RJP66764.1"/>
    </source>
</evidence>